<evidence type="ECO:0000256" key="1">
    <source>
        <dbReference type="SAM" id="Phobius"/>
    </source>
</evidence>
<evidence type="ECO:0000313" key="3">
    <source>
        <dbReference type="Proteomes" id="UP001209878"/>
    </source>
</evidence>
<proteinExistence type="predicted"/>
<keyword evidence="3" id="KW-1185">Reference proteome</keyword>
<dbReference type="EMBL" id="JAODUO010000135">
    <property type="protein sequence ID" value="KAK2188333.1"/>
    <property type="molecule type" value="Genomic_DNA"/>
</dbReference>
<comment type="caution">
    <text evidence="2">The sequence shown here is derived from an EMBL/GenBank/DDBJ whole genome shotgun (WGS) entry which is preliminary data.</text>
</comment>
<feature type="transmembrane region" description="Helical" evidence="1">
    <location>
        <begin position="26"/>
        <end position="45"/>
    </location>
</feature>
<keyword evidence="1" id="KW-0812">Transmembrane</keyword>
<evidence type="ECO:0000313" key="2">
    <source>
        <dbReference type="EMBL" id="KAK2188333.1"/>
    </source>
</evidence>
<accession>A0AAD9P547</accession>
<organism evidence="2 3">
    <name type="scientific">Ridgeia piscesae</name>
    <name type="common">Tubeworm</name>
    <dbReference type="NCBI Taxonomy" id="27915"/>
    <lineage>
        <taxon>Eukaryota</taxon>
        <taxon>Metazoa</taxon>
        <taxon>Spiralia</taxon>
        <taxon>Lophotrochozoa</taxon>
        <taxon>Annelida</taxon>
        <taxon>Polychaeta</taxon>
        <taxon>Sedentaria</taxon>
        <taxon>Canalipalpata</taxon>
        <taxon>Sabellida</taxon>
        <taxon>Siboglinidae</taxon>
        <taxon>Ridgeia</taxon>
    </lineage>
</organism>
<reference evidence="2" key="1">
    <citation type="journal article" date="2023" name="Mol. Biol. Evol.">
        <title>Third-Generation Sequencing Reveals the Adaptive Role of the Epigenome in Three Deep-Sea Polychaetes.</title>
        <authorList>
            <person name="Perez M."/>
            <person name="Aroh O."/>
            <person name="Sun Y."/>
            <person name="Lan Y."/>
            <person name="Juniper S.K."/>
            <person name="Young C.R."/>
            <person name="Angers B."/>
            <person name="Qian P.Y."/>
        </authorList>
    </citation>
    <scope>NUCLEOTIDE SEQUENCE</scope>
    <source>
        <strain evidence="2">R07B-5</strain>
    </source>
</reference>
<sequence length="46" mass="5415">MSVFVVVIGFFAGVVRLYYQPLHQQVALFSIHCYVIFGLVWMFFLK</sequence>
<dbReference type="AlphaFoldDB" id="A0AAD9P547"/>
<gene>
    <name evidence="2" type="ORF">NP493_135g01038</name>
</gene>
<name>A0AAD9P547_RIDPI</name>
<keyword evidence="1" id="KW-0472">Membrane</keyword>
<dbReference type="Proteomes" id="UP001209878">
    <property type="component" value="Unassembled WGS sequence"/>
</dbReference>
<keyword evidence="1" id="KW-1133">Transmembrane helix</keyword>
<protein>
    <submittedName>
        <fullName evidence="2">Uncharacterized protein</fullName>
    </submittedName>
</protein>